<evidence type="ECO:0000256" key="1">
    <source>
        <dbReference type="ARBA" id="ARBA00001917"/>
    </source>
</evidence>
<evidence type="ECO:0000259" key="7">
    <source>
        <dbReference type="Pfam" id="PF00881"/>
    </source>
</evidence>
<dbReference type="EMBL" id="RAXZ01000004">
    <property type="protein sequence ID" value="RKG54283.1"/>
    <property type="molecule type" value="Genomic_DNA"/>
</dbReference>
<keyword evidence="4" id="KW-0288">FMN</keyword>
<comment type="caution">
    <text evidence="8">The sequence shown here is derived from an EMBL/GenBank/DDBJ whole genome shotgun (WGS) entry which is preliminary data.</text>
</comment>
<accession>A0A3A8GMM7</accession>
<evidence type="ECO:0000313" key="9">
    <source>
        <dbReference type="Proteomes" id="UP000281084"/>
    </source>
</evidence>
<feature type="domain" description="Nitroreductase" evidence="7">
    <location>
        <begin position="8"/>
        <end position="183"/>
    </location>
</feature>
<dbReference type="GO" id="GO:0016491">
    <property type="term" value="F:oxidoreductase activity"/>
    <property type="evidence" value="ECO:0007669"/>
    <property type="project" value="UniProtKB-KW"/>
</dbReference>
<evidence type="ECO:0000256" key="4">
    <source>
        <dbReference type="ARBA" id="ARBA00022643"/>
    </source>
</evidence>
<keyword evidence="6" id="KW-0560">Oxidoreductase</keyword>
<gene>
    <name evidence="8" type="ORF">D7V64_04905</name>
</gene>
<proteinExistence type="inferred from homology"/>
<dbReference type="RefSeq" id="WP_120366998.1">
    <property type="nucleotide sequence ID" value="NZ_RAXZ01000004.1"/>
</dbReference>
<keyword evidence="5" id="KW-0521">NADP</keyword>
<evidence type="ECO:0000256" key="6">
    <source>
        <dbReference type="ARBA" id="ARBA00023002"/>
    </source>
</evidence>
<comment type="cofactor">
    <cofactor evidence="1">
        <name>FMN</name>
        <dbReference type="ChEBI" id="CHEBI:58210"/>
    </cofactor>
</comment>
<keyword evidence="3" id="KW-0285">Flavoprotein</keyword>
<evidence type="ECO:0000256" key="2">
    <source>
        <dbReference type="ARBA" id="ARBA00007118"/>
    </source>
</evidence>
<dbReference type="InterPro" id="IPR033878">
    <property type="entry name" value="NfsB-like"/>
</dbReference>
<dbReference type="Proteomes" id="UP000281084">
    <property type="component" value="Unassembled WGS sequence"/>
</dbReference>
<dbReference type="SUPFAM" id="SSF55469">
    <property type="entry name" value="FMN-dependent nitroreductase-like"/>
    <property type="match status" value="1"/>
</dbReference>
<dbReference type="CDD" id="cd02149">
    <property type="entry name" value="NfsB-like"/>
    <property type="match status" value="1"/>
</dbReference>
<protein>
    <submittedName>
        <fullName evidence="8">NAD(P)H-dependent oxidoreductase</fullName>
    </submittedName>
</protein>
<organism evidence="8 9">
    <name type="scientific">Acinetobacter cumulans</name>
    <dbReference type="NCBI Taxonomy" id="2136182"/>
    <lineage>
        <taxon>Bacteria</taxon>
        <taxon>Pseudomonadati</taxon>
        <taxon>Pseudomonadota</taxon>
        <taxon>Gammaproteobacteria</taxon>
        <taxon>Moraxellales</taxon>
        <taxon>Moraxellaceae</taxon>
        <taxon>Acinetobacter</taxon>
    </lineage>
</organism>
<dbReference type="PANTHER" id="PTHR43673">
    <property type="entry name" value="NAD(P)H NITROREDUCTASE YDGI-RELATED"/>
    <property type="match status" value="1"/>
</dbReference>
<evidence type="ECO:0000256" key="5">
    <source>
        <dbReference type="ARBA" id="ARBA00022857"/>
    </source>
</evidence>
<dbReference type="Gene3D" id="3.40.109.10">
    <property type="entry name" value="NADH Oxidase"/>
    <property type="match status" value="1"/>
</dbReference>
<dbReference type="Pfam" id="PF00881">
    <property type="entry name" value="Nitroreductase"/>
    <property type="match status" value="1"/>
</dbReference>
<name>A0A3A8GMM7_9GAMM</name>
<evidence type="ECO:0000256" key="3">
    <source>
        <dbReference type="ARBA" id="ARBA00022630"/>
    </source>
</evidence>
<dbReference type="InterPro" id="IPR029479">
    <property type="entry name" value="Nitroreductase"/>
</dbReference>
<dbReference type="InterPro" id="IPR000415">
    <property type="entry name" value="Nitroreductase-like"/>
</dbReference>
<evidence type="ECO:0000313" key="8">
    <source>
        <dbReference type="EMBL" id="RKG54283.1"/>
    </source>
</evidence>
<dbReference type="AlphaFoldDB" id="A0A3A8GMM7"/>
<sequence length="210" mass="23537">MKLLEALNWRYATKQMTGEKLDQADVDLILEAARLAPTSAGLQPYHIISISNQALKEQISPVALNQPQITQSSHLLVFTAWDSIPDERIDERYNSMNTERNLPLDTTMDVVQNLKNLFAGFTEEQQYHHTAKQAHIGFGVAIAAAAELGIDATPMEGFDKEGLDELLGLKEKGLKSVVVLALGRRNPEKDWLLGLKKFRISRDEFVTDIH</sequence>
<dbReference type="PANTHER" id="PTHR43673:SF2">
    <property type="entry name" value="NITROREDUCTASE"/>
    <property type="match status" value="1"/>
</dbReference>
<comment type="similarity">
    <text evidence="2">Belongs to the nitroreductase family.</text>
</comment>
<reference evidence="8 9" key="1">
    <citation type="submission" date="2018-09" db="EMBL/GenBank/DDBJ databases">
        <title>The draft genome of Acinetobacter spp. strains.</title>
        <authorList>
            <person name="Qin J."/>
            <person name="Feng Y."/>
            <person name="Zong Z."/>
        </authorList>
    </citation>
    <scope>NUCLEOTIDE SEQUENCE [LARGE SCALE GENOMIC DNA]</scope>
    <source>
        <strain evidence="8 9">WCHAc060002</strain>
    </source>
</reference>